<reference evidence="2" key="1">
    <citation type="journal article" date="2022" name="Int. J. Syst. Evol. Microbiol.">
        <title>Prevotella lacticifex sp. nov., isolated from the rumen of cows.</title>
        <authorList>
            <person name="Shinkai T."/>
            <person name="Ikeyama N."/>
            <person name="Kumagai M."/>
            <person name="Ohmori H."/>
            <person name="Sakamoto M."/>
            <person name="Ohkuma M."/>
            <person name="Mitsumori M."/>
        </authorList>
    </citation>
    <scope>NUCLEOTIDE SEQUENCE</scope>
    <source>
        <strain evidence="2">R5076</strain>
    </source>
</reference>
<name>A0A9R1C8H0_9BACT</name>
<evidence type="ECO:0000259" key="1">
    <source>
        <dbReference type="Pfam" id="PF21247"/>
    </source>
</evidence>
<evidence type="ECO:0000313" key="3">
    <source>
        <dbReference type="Proteomes" id="UP000825483"/>
    </source>
</evidence>
<evidence type="ECO:0000313" key="2">
    <source>
        <dbReference type="EMBL" id="GJG57938.1"/>
    </source>
</evidence>
<gene>
    <name evidence="2" type="ORF">PRLR5076_07890</name>
</gene>
<protein>
    <recommendedName>
        <fullName evidence="1">Filamentation induced by cAMP protein Fic-like C-terminal domain-containing protein</fullName>
    </recommendedName>
</protein>
<accession>A0A9R1C8H0</accession>
<feature type="domain" description="Filamentation induced by cAMP protein Fic-like C-terminal" evidence="1">
    <location>
        <begin position="2"/>
        <end position="55"/>
    </location>
</feature>
<proteinExistence type="predicted"/>
<dbReference type="InterPro" id="IPR049514">
    <property type="entry name" value="Fic-like_C"/>
</dbReference>
<sequence>MSNESMSMKSMMQVCGLKSRMTFRENYVAPALLDNAIERKYPNEPNHPRQMYQLTKQALEWKKSQED</sequence>
<organism evidence="2 3">
    <name type="scientific">Prevotella lacticifex</name>
    <dbReference type="NCBI Taxonomy" id="2854755"/>
    <lineage>
        <taxon>Bacteria</taxon>
        <taxon>Pseudomonadati</taxon>
        <taxon>Bacteroidota</taxon>
        <taxon>Bacteroidia</taxon>
        <taxon>Bacteroidales</taxon>
        <taxon>Prevotellaceae</taxon>
        <taxon>Prevotella</taxon>
    </lineage>
</organism>
<comment type="caution">
    <text evidence="2">The sequence shown here is derived from an EMBL/GenBank/DDBJ whole genome shotgun (WGS) entry which is preliminary data.</text>
</comment>
<dbReference type="Proteomes" id="UP000825483">
    <property type="component" value="Unassembled WGS sequence"/>
</dbReference>
<keyword evidence="3" id="KW-1185">Reference proteome</keyword>
<dbReference type="Pfam" id="PF21247">
    <property type="entry name" value="Fic-like_C"/>
    <property type="match status" value="1"/>
</dbReference>
<dbReference type="EMBL" id="BPUB01000001">
    <property type="protein sequence ID" value="GJG57938.1"/>
    <property type="molecule type" value="Genomic_DNA"/>
</dbReference>
<dbReference type="AlphaFoldDB" id="A0A9R1C8H0"/>